<dbReference type="EMBL" id="KM236246">
    <property type="protein sequence ID" value="AIW03574.1"/>
    <property type="molecule type" value="Genomic_DNA"/>
</dbReference>
<dbReference type="OrthoDB" id="35388at10239"/>
<dbReference type="InterPro" id="IPR001387">
    <property type="entry name" value="Cro/C1-type_HTH"/>
</dbReference>
<name>A0A0A0RPN1_9CAUD</name>
<gene>
    <name evidence="2" type="ORF">CPT_Moonbeam176</name>
</gene>
<evidence type="ECO:0000313" key="3">
    <source>
        <dbReference type="Proteomes" id="UP000030207"/>
    </source>
</evidence>
<evidence type="ECO:0000313" key="2">
    <source>
        <dbReference type="EMBL" id="AIW03574.1"/>
    </source>
</evidence>
<protein>
    <submittedName>
        <fullName evidence="2">DNA-binding protein</fullName>
    </submittedName>
</protein>
<dbReference type="CDD" id="cd00093">
    <property type="entry name" value="HTH_XRE"/>
    <property type="match status" value="1"/>
</dbReference>
<dbReference type="Pfam" id="PF01381">
    <property type="entry name" value="HTH_3"/>
    <property type="match status" value="1"/>
</dbReference>
<feature type="domain" description="HTH cro/C1-type" evidence="1">
    <location>
        <begin position="33"/>
        <end position="79"/>
    </location>
</feature>
<proteinExistence type="predicted"/>
<dbReference type="Proteomes" id="UP000030207">
    <property type="component" value="Segment"/>
</dbReference>
<evidence type="ECO:0000259" key="1">
    <source>
        <dbReference type="Pfam" id="PF01381"/>
    </source>
</evidence>
<dbReference type="RefSeq" id="YP_009151739.1">
    <property type="nucleotide sequence ID" value="NC_027374.1"/>
</dbReference>
<sequence length="92" mass="10443">MTKIKTFADVQKELHEVDPYQKFVLDSLGRIMARQDRLGLTRDQLADKSGLPYDTVAAIFAGDVIPGVTTMNMLMKAVGFEWTLDNYEEDEE</sequence>
<organism evidence="2 3">
    <name type="scientific">Bacillus phage Moonbeam</name>
    <dbReference type="NCBI Taxonomy" id="1540091"/>
    <lineage>
        <taxon>Viruses</taxon>
        <taxon>Duplodnaviria</taxon>
        <taxon>Heunggongvirae</taxon>
        <taxon>Uroviricota</taxon>
        <taxon>Caudoviricetes</taxon>
        <taxon>Herelleviridae</taxon>
        <taxon>Bastillevirinae</taxon>
        <taxon>Moonbeamvirus</taxon>
        <taxon>Moonbeamvirus moonbeam</taxon>
    </lineage>
</organism>
<dbReference type="Gene3D" id="1.10.260.40">
    <property type="entry name" value="lambda repressor-like DNA-binding domains"/>
    <property type="match status" value="1"/>
</dbReference>
<dbReference type="InterPro" id="IPR010982">
    <property type="entry name" value="Lambda_DNA-bd_dom_sf"/>
</dbReference>
<dbReference type="GeneID" id="24608151"/>
<keyword evidence="3" id="KW-1185">Reference proteome</keyword>
<accession>A0A0A0RPN1</accession>
<dbReference type="SUPFAM" id="SSF47413">
    <property type="entry name" value="lambda repressor-like DNA-binding domains"/>
    <property type="match status" value="1"/>
</dbReference>
<dbReference type="GO" id="GO:0003677">
    <property type="term" value="F:DNA binding"/>
    <property type="evidence" value="ECO:0007669"/>
    <property type="project" value="UniProtKB-KW"/>
</dbReference>
<reference evidence="2 3" key="1">
    <citation type="submission" date="2014-07" db="EMBL/GenBank/DDBJ databases">
        <title>Complete Genome of Bacillus megaterium Myophage Moonbeam.</title>
        <authorList>
            <person name="Cadungog J.N."/>
            <person name="Khatemi B.E."/>
            <person name="Hernandez A.C."/>
            <person name="Everett G.F.K."/>
        </authorList>
    </citation>
    <scope>NUCLEOTIDE SEQUENCE [LARGE SCALE GENOMIC DNA]</scope>
</reference>
<keyword evidence="2" id="KW-0238">DNA-binding</keyword>
<dbReference type="KEGG" id="vg:24608151"/>